<feature type="region of interest" description="Disordered" evidence="1">
    <location>
        <begin position="35"/>
        <end position="54"/>
    </location>
</feature>
<dbReference type="PANTHER" id="PTHR36859">
    <property type="entry name" value="PROTEIN HIDE1"/>
    <property type="match status" value="1"/>
</dbReference>
<keyword evidence="5" id="KW-1185">Reference proteome</keyword>
<evidence type="ECO:0000259" key="3">
    <source>
        <dbReference type="PROSITE" id="PS50835"/>
    </source>
</evidence>
<dbReference type="STRING" id="623744.A0A553R7Y3"/>
<proteinExistence type="predicted"/>
<dbReference type="InterPro" id="IPR003599">
    <property type="entry name" value="Ig_sub"/>
</dbReference>
<dbReference type="Gene3D" id="2.60.40.10">
    <property type="entry name" value="Immunoglobulins"/>
    <property type="match status" value="2"/>
</dbReference>
<dbReference type="EMBL" id="SRMA01025179">
    <property type="protein sequence ID" value="TRY98278.1"/>
    <property type="molecule type" value="Genomic_DNA"/>
</dbReference>
<evidence type="ECO:0000256" key="2">
    <source>
        <dbReference type="SAM" id="Phobius"/>
    </source>
</evidence>
<feature type="compositionally biased region" description="Polar residues" evidence="1">
    <location>
        <begin position="39"/>
        <end position="54"/>
    </location>
</feature>
<accession>A0A553R7Y3</accession>
<dbReference type="OrthoDB" id="8917711at2759"/>
<feature type="transmembrane region" description="Helical" evidence="2">
    <location>
        <begin position="410"/>
        <end position="434"/>
    </location>
</feature>
<keyword evidence="2" id="KW-0472">Membrane</keyword>
<gene>
    <name evidence="4" type="ORF">DNTS_014161</name>
</gene>
<keyword evidence="2" id="KW-0812">Transmembrane</keyword>
<evidence type="ECO:0000313" key="4">
    <source>
        <dbReference type="EMBL" id="TRY98278.1"/>
    </source>
</evidence>
<dbReference type="AlphaFoldDB" id="A0A553R7Y3"/>
<dbReference type="InterPro" id="IPR013783">
    <property type="entry name" value="Ig-like_fold"/>
</dbReference>
<sequence>MIATNQKPSHHLSEEQHDDSEWCWDMEFLQSDWAGISPDHSNSQNYTPQLPSPDIFQTQEANSQRNQVKATKPPASLVELLPPESTFLTALIILQQHFSAVDSAAPAPAPSLSQTSMGSSVELQCQAPQGHSSLEFKLFRVQELIDTVKHPQKQQTALFTLREDDWEKENLYCCQYENSMYSMYLQIKLKVVNASPPPSPHLVVEPSSGLVMPGEMLSFLCRAPYAAQNQPPHAFLLLRRARGTAGSMVAPAKLVSQSPDAHFHLKATGQDDGGEYVCLYQLKAPKTLNSTDSQPVQITVIELPVPTISLSQLEGEIMECTGSPAYPQAFFSLFHVGVLTPIATHQASMTQHSARFSIPVRYEHGTQYQCQYSVSLRDTRAYSKMSTALTVPCIKGYHDCTTASAGTIDLALVIGSVSAGVVFLMVVSLLGFAVHRHIKSNSEQKRKREQEKLWQHVHCRDHVLDLTLQRADIGSEEPGGTLRGEALESEPIYDYPMSTFKNSLFL</sequence>
<keyword evidence="2" id="KW-1133">Transmembrane helix</keyword>
<dbReference type="SUPFAM" id="SSF48726">
    <property type="entry name" value="Immunoglobulin"/>
    <property type="match status" value="2"/>
</dbReference>
<evidence type="ECO:0000256" key="1">
    <source>
        <dbReference type="SAM" id="MobiDB-lite"/>
    </source>
</evidence>
<reference evidence="4 5" key="1">
    <citation type="journal article" date="2019" name="Sci. Data">
        <title>Hybrid genome assembly and annotation of Danionella translucida.</title>
        <authorList>
            <person name="Kadobianskyi M."/>
            <person name="Schulze L."/>
            <person name="Schuelke M."/>
            <person name="Judkewitz B."/>
        </authorList>
    </citation>
    <scope>NUCLEOTIDE SEQUENCE [LARGE SCALE GENOMIC DNA]</scope>
    <source>
        <strain evidence="4 5">Bolton</strain>
    </source>
</reference>
<name>A0A553R7Y3_9TELE</name>
<dbReference type="InterPro" id="IPR040438">
    <property type="entry name" value="HIDE1"/>
</dbReference>
<dbReference type="Proteomes" id="UP000316079">
    <property type="component" value="Unassembled WGS sequence"/>
</dbReference>
<comment type="caution">
    <text evidence="4">The sequence shown here is derived from an EMBL/GenBank/DDBJ whole genome shotgun (WGS) entry which is preliminary data.</text>
</comment>
<evidence type="ECO:0000313" key="5">
    <source>
        <dbReference type="Proteomes" id="UP000316079"/>
    </source>
</evidence>
<dbReference type="PROSITE" id="PS50835">
    <property type="entry name" value="IG_LIKE"/>
    <property type="match status" value="1"/>
</dbReference>
<dbReference type="InterPro" id="IPR007110">
    <property type="entry name" value="Ig-like_dom"/>
</dbReference>
<organism evidence="4 5">
    <name type="scientific">Danionella cerebrum</name>
    <dbReference type="NCBI Taxonomy" id="2873325"/>
    <lineage>
        <taxon>Eukaryota</taxon>
        <taxon>Metazoa</taxon>
        <taxon>Chordata</taxon>
        <taxon>Craniata</taxon>
        <taxon>Vertebrata</taxon>
        <taxon>Euteleostomi</taxon>
        <taxon>Actinopterygii</taxon>
        <taxon>Neopterygii</taxon>
        <taxon>Teleostei</taxon>
        <taxon>Ostariophysi</taxon>
        <taxon>Cypriniformes</taxon>
        <taxon>Danionidae</taxon>
        <taxon>Danioninae</taxon>
        <taxon>Danionella</taxon>
    </lineage>
</organism>
<dbReference type="PANTHER" id="PTHR36859:SF1">
    <property type="entry name" value="PROTEIN HIDE1"/>
    <property type="match status" value="1"/>
</dbReference>
<dbReference type="SMART" id="SM00409">
    <property type="entry name" value="IG"/>
    <property type="match status" value="2"/>
</dbReference>
<dbReference type="InterPro" id="IPR036179">
    <property type="entry name" value="Ig-like_dom_sf"/>
</dbReference>
<dbReference type="Pfam" id="PF17737">
    <property type="entry name" value="Ig_C19orf38"/>
    <property type="match status" value="1"/>
</dbReference>
<feature type="domain" description="Ig-like" evidence="3">
    <location>
        <begin position="200"/>
        <end position="289"/>
    </location>
</feature>
<protein>
    <recommendedName>
        <fullName evidence="3">Ig-like domain-containing protein</fullName>
    </recommendedName>
</protein>
<dbReference type="InterPro" id="IPR041066">
    <property type="entry name" value="C19orf38_Ig"/>
</dbReference>